<dbReference type="Gene3D" id="3.50.30.40">
    <property type="entry name" value="Ribonuclease E inhibitor RraA/RraA-like"/>
    <property type="match status" value="1"/>
</dbReference>
<evidence type="ECO:0000256" key="2">
    <source>
        <dbReference type="ARBA" id="ARBA00001968"/>
    </source>
</evidence>
<feature type="binding site" evidence="13">
    <location>
        <position position="119"/>
    </location>
    <ligand>
        <name>substrate</name>
    </ligand>
</feature>
<keyword evidence="13" id="KW-0460">Magnesium</keyword>
<protein>
    <recommendedName>
        <fullName evidence="7">Putative 4-hydroxy-4-methyl-2-oxoglutarate aldolase</fullName>
        <ecNumber evidence="6">4.1.1.112</ecNumber>
        <ecNumber evidence="5">4.1.3.17</ecNumber>
    </recommendedName>
    <alternativeName>
        <fullName evidence="11">Oxaloacetate decarboxylase</fullName>
    </alternativeName>
    <alternativeName>
        <fullName evidence="9">Regulator of ribonuclease activity homolog</fullName>
    </alternativeName>
    <alternativeName>
        <fullName evidence="10">RraA-like protein</fullName>
    </alternativeName>
</protein>
<dbReference type="Pfam" id="PF03737">
    <property type="entry name" value="RraA-like"/>
    <property type="match status" value="1"/>
</dbReference>
<evidence type="ECO:0000256" key="5">
    <source>
        <dbReference type="ARBA" id="ARBA00012213"/>
    </source>
</evidence>
<gene>
    <name evidence="14" type="ORF">H7K38_15460</name>
</gene>
<comment type="cofactor">
    <cofactor evidence="13">
        <name>Mg(2+)</name>
        <dbReference type="ChEBI" id="CHEBI:18420"/>
    </cofactor>
</comment>
<evidence type="ECO:0000256" key="3">
    <source>
        <dbReference type="ARBA" id="ARBA00008621"/>
    </source>
</evidence>
<evidence type="ECO:0000256" key="8">
    <source>
        <dbReference type="ARBA" id="ARBA00025046"/>
    </source>
</evidence>
<dbReference type="Proteomes" id="UP001141650">
    <property type="component" value="Unassembled WGS sequence"/>
</dbReference>
<comment type="subunit">
    <text evidence="4">Homotrimer.</text>
</comment>
<dbReference type="AlphaFoldDB" id="A0AA41XRQ1"/>
<dbReference type="InterPro" id="IPR036704">
    <property type="entry name" value="RraA/RraA-like_sf"/>
</dbReference>
<dbReference type="GO" id="GO:0046872">
    <property type="term" value="F:metal ion binding"/>
    <property type="evidence" value="ECO:0007669"/>
    <property type="project" value="UniProtKB-KW"/>
</dbReference>
<sequence length="233" mass="25123">MQSLDALAGRVRTADIVDAMGRRHRHRCHLLDLVSPTPGRRLFGPAVTISFFPACRSALPPDRYNFKRLFYDAIEGGADGRVLVLASNGFTDESLGGGTKLSRAENHRLAGVLADGRLRDFAELERYDLAIYCRGETTRWGGDVVTPYEANHPVVIAGVAVRPGDYVFADVSGAAVIPAGDVRAVLQAANQVVAEDERAIATITGETDGPARSPMAFGHRTRYAHDNARGHDG</sequence>
<accession>A0AA41XRQ1</accession>
<keyword evidence="13" id="KW-0479">Metal-binding</keyword>
<evidence type="ECO:0000256" key="6">
    <source>
        <dbReference type="ARBA" id="ARBA00012947"/>
    </source>
</evidence>
<dbReference type="PANTHER" id="PTHR33254">
    <property type="entry name" value="4-HYDROXY-4-METHYL-2-OXOGLUTARATE ALDOLASE 3-RELATED"/>
    <property type="match status" value="1"/>
</dbReference>
<dbReference type="PANTHER" id="PTHR33254:SF4">
    <property type="entry name" value="4-HYDROXY-4-METHYL-2-OXOGLUTARATE ALDOLASE 3-RELATED"/>
    <property type="match status" value="1"/>
</dbReference>
<dbReference type="InterPro" id="IPR005493">
    <property type="entry name" value="RraA/RraA-like"/>
</dbReference>
<reference evidence="14" key="2">
    <citation type="journal article" date="2022" name="BMC Genomics">
        <title>Comparative genome analysis of mycobacteria focusing on tRNA and non-coding RNA.</title>
        <authorList>
            <person name="Behra P.R.K."/>
            <person name="Pettersson B.M.F."/>
            <person name="Ramesh M."/>
            <person name="Das S."/>
            <person name="Dasgupta S."/>
            <person name="Kirsebom L.A."/>
        </authorList>
    </citation>
    <scope>NUCLEOTIDE SEQUENCE</scope>
    <source>
        <strain evidence="14">CCUG 55640</strain>
    </source>
</reference>
<evidence type="ECO:0000256" key="4">
    <source>
        <dbReference type="ARBA" id="ARBA00011233"/>
    </source>
</evidence>
<evidence type="ECO:0000256" key="13">
    <source>
        <dbReference type="PIRSR" id="PIRSR605493-1"/>
    </source>
</evidence>
<comment type="catalytic activity">
    <reaction evidence="12">
        <text>oxaloacetate + H(+) = pyruvate + CO2</text>
        <dbReference type="Rhea" id="RHEA:15641"/>
        <dbReference type="ChEBI" id="CHEBI:15361"/>
        <dbReference type="ChEBI" id="CHEBI:15378"/>
        <dbReference type="ChEBI" id="CHEBI:16452"/>
        <dbReference type="ChEBI" id="CHEBI:16526"/>
        <dbReference type="EC" id="4.1.1.112"/>
    </reaction>
</comment>
<dbReference type="EC" id="4.1.1.112" evidence="6"/>
<dbReference type="EMBL" id="JACKVH010000015">
    <property type="protein sequence ID" value="MCV7380044.1"/>
    <property type="molecule type" value="Genomic_DNA"/>
</dbReference>
<evidence type="ECO:0000256" key="10">
    <source>
        <dbReference type="ARBA" id="ARBA00030169"/>
    </source>
</evidence>
<reference evidence="14" key="1">
    <citation type="submission" date="2020-07" db="EMBL/GenBank/DDBJ databases">
        <authorList>
            <person name="Pettersson B.M.F."/>
            <person name="Behra P.R.K."/>
            <person name="Ramesh M."/>
            <person name="Das S."/>
            <person name="Dasgupta S."/>
            <person name="Kirsebom L.A."/>
        </authorList>
    </citation>
    <scope>NUCLEOTIDE SEQUENCE</scope>
    <source>
        <strain evidence="14">CCUG 55640</strain>
    </source>
</reference>
<evidence type="ECO:0000313" key="15">
    <source>
        <dbReference type="Proteomes" id="UP001141650"/>
    </source>
</evidence>
<dbReference type="GO" id="GO:0008948">
    <property type="term" value="F:oxaloacetate decarboxylase activity"/>
    <property type="evidence" value="ECO:0007669"/>
    <property type="project" value="UniProtKB-EC"/>
</dbReference>
<name>A0AA41XRQ1_9MYCO</name>
<dbReference type="EC" id="4.1.3.17" evidence="5"/>
<evidence type="ECO:0000313" key="14">
    <source>
        <dbReference type="EMBL" id="MCV7380044.1"/>
    </source>
</evidence>
<evidence type="ECO:0000256" key="7">
    <source>
        <dbReference type="ARBA" id="ARBA00016549"/>
    </source>
</evidence>
<organism evidence="14 15">
    <name type="scientific">Mycobacterium alsense</name>
    <dbReference type="NCBI Taxonomy" id="324058"/>
    <lineage>
        <taxon>Bacteria</taxon>
        <taxon>Bacillati</taxon>
        <taxon>Actinomycetota</taxon>
        <taxon>Actinomycetes</taxon>
        <taxon>Mycobacteriales</taxon>
        <taxon>Mycobacteriaceae</taxon>
        <taxon>Mycobacterium</taxon>
    </lineage>
</organism>
<evidence type="ECO:0000256" key="9">
    <source>
        <dbReference type="ARBA" id="ARBA00029596"/>
    </source>
</evidence>
<evidence type="ECO:0000256" key="11">
    <source>
        <dbReference type="ARBA" id="ARBA00032305"/>
    </source>
</evidence>
<comment type="function">
    <text evidence="8">Catalyzes the aldol cleavage of 4-hydroxy-4-methyl-2-oxoglutarate (HMG) into 2 molecules of pyruvate. Also contains a secondary oxaloacetate (OAA) decarboxylase activity due to the common pyruvate enolate transition state formed following C-C bond cleavage in the retro-aldol and decarboxylation reactions.</text>
</comment>
<comment type="catalytic activity">
    <reaction evidence="1">
        <text>4-hydroxy-4-methyl-2-oxoglutarate = 2 pyruvate</text>
        <dbReference type="Rhea" id="RHEA:22748"/>
        <dbReference type="ChEBI" id="CHEBI:15361"/>
        <dbReference type="ChEBI" id="CHEBI:58276"/>
        <dbReference type="EC" id="4.1.3.17"/>
    </reaction>
</comment>
<dbReference type="SUPFAM" id="SSF89562">
    <property type="entry name" value="RraA-like"/>
    <property type="match status" value="1"/>
</dbReference>
<evidence type="ECO:0000256" key="12">
    <source>
        <dbReference type="ARBA" id="ARBA00047973"/>
    </source>
</evidence>
<feature type="binding site" evidence="13">
    <location>
        <position position="120"/>
    </location>
    <ligand>
        <name>Mg(2+)</name>
        <dbReference type="ChEBI" id="CHEBI:18420"/>
    </ligand>
</feature>
<comment type="cofactor">
    <cofactor evidence="2">
        <name>a divalent metal cation</name>
        <dbReference type="ChEBI" id="CHEBI:60240"/>
    </cofactor>
</comment>
<dbReference type="RefSeq" id="WP_083137617.1">
    <property type="nucleotide sequence ID" value="NZ_JACKVH010000015.1"/>
</dbReference>
<evidence type="ECO:0000256" key="1">
    <source>
        <dbReference type="ARBA" id="ARBA00001342"/>
    </source>
</evidence>
<comment type="similarity">
    <text evidence="3">Belongs to the class II aldolase/RraA-like family.</text>
</comment>
<dbReference type="GO" id="GO:0047443">
    <property type="term" value="F:4-hydroxy-4-methyl-2-oxoglutarate aldolase activity"/>
    <property type="evidence" value="ECO:0007669"/>
    <property type="project" value="UniProtKB-EC"/>
</dbReference>
<dbReference type="CDD" id="cd16841">
    <property type="entry name" value="RraA_family"/>
    <property type="match status" value="1"/>
</dbReference>
<proteinExistence type="inferred from homology"/>
<comment type="caution">
    <text evidence="14">The sequence shown here is derived from an EMBL/GenBank/DDBJ whole genome shotgun (WGS) entry which is preliminary data.</text>
</comment>